<keyword evidence="2" id="KW-0472">Membrane</keyword>
<keyword evidence="3" id="KW-0732">Signal</keyword>
<evidence type="ECO:0000256" key="1">
    <source>
        <dbReference type="SAM" id="MobiDB-lite"/>
    </source>
</evidence>
<evidence type="ECO:0000259" key="4">
    <source>
        <dbReference type="PROSITE" id="PS50041"/>
    </source>
</evidence>
<sequence>MKMLWLVVLWCPAAAEMRRRLCHAGGVDRADCANCMSYCGVCAPECGTPAPTATPGPTPDGCAMYVAGPVVAYSGNKVATVDSLQNYELTFTMELASDWSITNKFQSVLHIGSADQDRFPNILFNPSQYGSGLHVAQSYGDCSPSFCQWYLGTGSFAAAGGTYEIKVVVENNQMTVYIDGVNRGSKSGSATYAAANAAVYVGDPWYDAAAVTLSHICLKEIVYPSPAPVIVYVDREMSWEDARAHCRANHHDLASIHSASENAEVDALCPGRCWIGGSDEAREGTWTWSDGTAWDYTNWYPGEPNDAGSGQDFLHIYGMWEGRWDDTYEHLLQPFVCSTRSRGTDEEDDDDDSDGDDSDGDDSDGDALVVILCVIGAFFGGAVFVGATVNKCAAKSAKVAATTGAAAVPNAATDDGDMITVEAPPGTLGLKLDGTSTRVKEVFSDSPLVGKVYPGDVLKSVDGVVVTGGKCLTNAVAAADDGTNPRTLVFLRKQQPAPPMRPATIVRMGTVEAIHASDASAAPPVQATLVPHATVLSVQQH</sequence>
<feature type="domain" description="PDZ" evidence="5">
    <location>
        <begin position="418"/>
        <end position="494"/>
    </location>
</feature>
<keyword evidence="2" id="KW-0812">Transmembrane</keyword>
<protein>
    <recommendedName>
        <fullName evidence="9">C-type lectin domain-containing protein</fullName>
    </recommendedName>
</protein>
<reference evidence="6" key="1">
    <citation type="submission" date="2021-01" db="EMBL/GenBank/DDBJ databases">
        <authorList>
            <person name="Corre E."/>
            <person name="Pelletier E."/>
            <person name="Niang G."/>
            <person name="Scheremetjew M."/>
            <person name="Finn R."/>
            <person name="Kale V."/>
            <person name="Holt S."/>
            <person name="Cochrane G."/>
            <person name="Meng A."/>
            <person name="Brown T."/>
            <person name="Cohen L."/>
        </authorList>
    </citation>
    <scope>NUCLEOTIDE SEQUENCE</scope>
    <source>
        <strain evidence="6">CCMP1756</strain>
    </source>
</reference>
<dbReference type="SUPFAM" id="SSF56436">
    <property type="entry name" value="C-type lectin-like"/>
    <property type="match status" value="1"/>
</dbReference>
<dbReference type="Gene3D" id="3.10.100.10">
    <property type="entry name" value="Mannose-Binding Protein A, subunit A"/>
    <property type="match status" value="1"/>
</dbReference>
<dbReference type="Pfam" id="PF00059">
    <property type="entry name" value="Lectin_C"/>
    <property type="match status" value="1"/>
</dbReference>
<accession>A0A7S3ZXX4</accession>
<feature type="region of interest" description="Disordered" evidence="1">
    <location>
        <begin position="339"/>
        <end position="362"/>
    </location>
</feature>
<feature type="signal peptide" evidence="3">
    <location>
        <begin position="1"/>
        <end position="15"/>
    </location>
</feature>
<evidence type="ECO:0008006" key="9">
    <source>
        <dbReference type="Google" id="ProtNLM"/>
    </source>
</evidence>
<evidence type="ECO:0000313" key="7">
    <source>
        <dbReference type="EMBL" id="CAH0365714.1"/>
    </source>
</evidence>
<dbReference type="InterPro" id="IPR036034">
    <property type="entry name" value="PDZ_sf"/>
</dbReference>
<proteinExistence type="predicted"/>
<reference evidence="7" key="2">
    <citation type="submission" date="2021-11" db="EMBL/GenBank/DDBJ databases">
        <authorList>
            <consortium name="Genoscope - CEA"/>
            <person name="William W."/>
        </authorList>
    </citation>
    <scope>NUCLEOTIDE SEQUENCE</scope>
</reference>
<dbReference type="Proteomes" id="UP000789595">
    <property type="component" value="Unassembled WGS sequence"/>
</dbReference>
<organism evidence="6">
    <name type="scientific">Pelagomonas calceolata</name>
    <dbReference type="NCBI Taxonomy" id="35677"/>
    <lineage>
        <taxon>Eukaryota</taxon>
        <taxon>Sar</taxon>
        <taxon>Stramenopiles</taxon>
        <taxon>Ochrophyta</taxon>
        <taxon>Pelagophyceae</taxon>
        <taxon>Pelagomonadales</taxon>
        <taxon>Pelagomonadaceae</taxon>
        <taxon>Pelagomonas</taxon>
    </lineage>
</organism>
<evidence type="ECO:0000256" key="2">
    <source>
        <dbReference type="SAM" id="Phobius"/>
    </source>
</evidence>
<dbReference type="InterPro" id="IPR013320">
    <property type="entry name" value="ConA-like_dom_sf"/>
</dbReference>
<evidence type="ECO:0000259" key="5">
    <source>
        <dbReference type="PROSITE" id="PS50106"/>
    </source>
</evidence>
<evidence type="ECO:0000256" key="3">
    <source>
        <dbReference type="SAM" id="SignalP"/>
    </source>
</evidence>
<feature type="domain" description="C-type lectin" evidence="4">
    <location>
        <begin position="237"/>
        <end position="338"/>
    </location>
</feature>
<dbReference type="EMBL" id="CAKKNE010000001">
    <property type="protein sequence ID" value="CAH0365714.1"/>
    <property type="molecule type" value="Genomic_DNA"/>
</dbReference>
<name>A0A7S3ZXX4_9STRA</name>
<dbReference type="SUPFAM" id="SSF50156">
    <property type="entry name" value="PDZ domain-like"/>
    <property type="match status" value="1"/>
</dbReference>
<keyword evidence="8" id="KW-1185">Reference proteome</keyword>
<keyword evidence="2" id="KW-1133">Transmembrane helix</keyword>
<feature type="compositionally biased region" description="Acidic residues" evidence="1">
    <location>
        <begin position="345"/>
        <end position="362"/>
    </location>
</feature>
<dbReference type="SMART" id="SM00034">
    <property type="entry name" value="CLECT"/>
    <property type="match status" value="1"/>
</dbReference>
<dbReference type="InterPro" id="IPR050111">
    <property type="entry name" value="C-type_lectin/snaclec_domain"/>
</dbReference>
<dbReference type="InterPro" id="IPR001478">
    <property type="entry name" value="PDZ"/>
</dbReference>
<dbReference type="PROSITE" id="PS50106">
    <property type="entry name" value="PDZ"/>
    <property type="match status" value="1"/>
</dbReference>
<dbReference type="SUPFAM" id="SSF49899">
    <property type="entry name" value="Concanavalin A-like lectins/glucanases"/>
    <property type="match status" value="1"/>
</dbReference>
<dbReference type="AlphaFoldDB" id="A0A7S3ZXX4"/>
<dbReference type="CDD" id="cd00037">
    <property type="entry name" value="CLECT"/>
    <property type="match status" value="1"/>
</dbReference>
<dbReference type="EMBL" id="HBIW01015182">
    <property type="protein sequence ID" value="CAE0697651.1"/>
    <property type="molecule type" value="Transcribed_RNA"/>
</dbReference>
<dbReference type="InterPro" id="IPR001304">
    <property type="entry name" value="C-type_lectin-like"/>
</dbReference>
<dbReference type="PROSITE" id="PS50041">
    <property type="entry name" value="C_TYPE_LECTIN_2"/>
    <property type="match status" value="1"/>
</dbReference>
<dbReference type="InterPro" id="IPR016186">
    <property type="entry name" value="C-type_lectin-like/link_sf"/>
</dbReference>
<evidence type="ECO:0000313" key="8">
    <source>
        <dbReference type="Proteomes" id="UP000789595"/>
    </source>
</evidence>
<feature type="chain" id="PRO_5036404003" description="C-type lectin domain-containing protein" evidence="3">
    <location>
        <begin position="16"/>
        <end position="541"/>
    </location>
</feature>
<evidence type="ECO:0000313" key="6">
    <source>
        <dbReference type="EMBL" id="CAE0697651.1"/>
    </source>
</evidence>
<dbReference type="PANTHER" id="PTHR22803">
    <property type="entry name" value="MANNOSE, PHOSPHOLIPASE, LECTIN RECEPTOR RELATED"/>
    <property type="match status" value="1"/>
</dbReference>
<dbReference type="InterPro" id="IPR016187">
    <property type="entry name" value="CTDL_fold"/>
</dbReference>
<gene>
    <name evidence="6" type="ORF">PCAL00307_LOCUS13087</name>
    <name evidence="7" type="ORF">PECAL_1P21660</name>
</gene>
<dbReference type="OrthoDB" id="441660at2759"/>
<feature type="transmembrane region" description="Helical" evidence="2">
    <location>
        <begin position="367"/>
        <end position="389"/>
    </location>
</feature>